<evidence type="ECO:0000256" key="5">
    <source>
        <dbReference type="ARBA" id="ARBA00023002"/>
    </source>
</evidence>
<dbReference type="InterPro" id="IPR036406">
    <property type="entry name" value="Coprogen_oxidase_aer_sf"/>
</dbReference>
<comment type="subunit">
    <text evidence="3">Homodimer.</text>
</comment>
<keyword evidence="8" id="KW-1185">Reference proteome</keyword>
<dbReference type="Proteomes" id="UP001217754">
    <property type="component" value="Chromosome 1"/>
</dbReference>
<dbReference type="GO" id="GO:0004109">
    <property type="term" value="F:coproporphyrinogen oxidase activity"/>
    <property type="evidence" value="ECO:0007669"/>
    <property type="project" value="UniProtKB-EC"/>
</dbReference>
<dbReference type="GeneID" id="85223996"/>
<keyword evidence="5 7" id="KW-0560">Oxidoreductase</keyword>
<evidence type="ECO:0000256" key="1">
    <source>
        <dbReference type="ARBA" id="ARBA00005168"/>
    </source>
</evidence>
<comment type="similarity">
    <text evidence="2">Belongs to the aerobic coproporphyrinogen-III oxidase family.</text>
</comment>
<dbReference type="RefSeq" id="XP_060120300.1">
    <property type="nucleotide sequence ID" value="XM_060264317.1"/>
</dbReference>
<dbReference type="PANTHER" id="PTHR10755">
    <property type="entry name" value="COPROPORPHYRINOGEN III OXIDASE, MITOCHONDRIAL"/>
    <property type="match status" value="1"/>
</dbReference>
<dbReference type="EMBL" id="CP119958">
    <property type="protein sequence ID" value="WFD37403.1"/>
    <property type="molecule type" value="Genomic_DNA"/>
</dbReference>
<evidence type="ECO:0000256" key="2">
    <source>
        <dbReference type="ARBA" id="ARBA00010644"/>
    </source>
</evidence>
<dbReference type="Pfam" id="PF01218">
    <property type="entry name" value="Coprogen_oxidas"/>
    <property type="match status" value="1"/>
</dbReference>
<dbReference type="GO" id="GO:0005737">
    <property type="term" value="C:cytoplasm"/>
    <property type="evidence" value="ECO:0007669"/>
    <property type="project" value="TreeGrafter"/>
</dbReference>
<keyword evidence="6" id="KW-0627">Porphyrin biosynthesis</keyword>
<dbReference type="PANTHER" id="PTHR10755:SF0">
    <property type="entry name" value="OXYGEN-DEPENDENT COPROPORPHYRINOGEN-III OXIDASE, MITOCHONDRIAL"/>
    <property type="match status" value="1"/>
</dbReference>
<organism evidence="7 8">
    <name type="scientific">Malassezia japonica</name>
    <dbReference type="NCBI Taxonomy" id="223818"/>
    <lineage>
        <taxon>Eukaryota</taxon>
        <taxon>Fungi</taxon>
        <taxon>Dikarya</taxon>
        <taxon>Basidiomycota</taxon>
        <taxon>Ustilaginomycotina</taxon>
        <taxon>Malasseziomycetes</taxon>
        <taxon>Malasseziales</taxon>
        <taxon>Malasseziaceae</taxon>
        <taxon>Malassezia</taxon>
    </lineage>
</organism>
<dbReference type="NCBIfam" id="NF003727">
    <property type="entry name" value="PRK05330.1"/>
    <property type="match status" value="1"/>
</dbReference>
<evidence type="ECO:0000256" key="3">
    <source>
        <dbReference type="ARBA" id="ARBA00011738"/>
    </source>
</evidence>
<evidence type="ECO:0000256" key="6">
    <source>
        <dbReference type="ARBA" id="ARBA00023244"/>
    </source>
</evidence>
<comment type="pathway">
    <text evidence="1">Porphyrin-containing compound metabolism; protoporphyrin-IX biosynthesis; protoporphyrinogen-IX from coproporphyrinogen-III (O2 route): step 1/1.</text>
</comment>
<dbReference type="Gene3D" id="3.40.1500.10">
    <property type="entry name" value="Coproporphyrinogen III oxidase, aerobic"/>
    <property type="match status" value="1"/>
</dbReference>
<dbReference type="PROSITE" id="PS01021">
    <property type="entry name" value="COPROGEN_OXIDASE"/>
    <property type="match status" value="1"/>
</dbReference>
<evidence type="ECO:0000313" key="8">
    <source>
        <dbReference type="Proteomes" id="UP001217754"/>
    </source>
</evidence>
<dbReference type="SUPFAM" id="SSF102886">
    <property type="entry name" value="Coproporphyrinogen III oxidase"/>
    <property type="match status" value="1"/>
</dbReference>
<reference evidence="7" key="1">
    <citation type="submission" date="2023-03" db="EMBL/GenBank/DDBJ databases">
        <title>Mating type loci evolution in Malassezia.</title>
        <authorList>
            <person name="Coelho M.A."/>
        </authorList>
    </citation>
    <scope>NUCLEOTIDE SEQUENCE</scope>
    <source>
        <strain evidence="7">CBS 9431</strain>
    </source>
</reference>
<dbReference type="InterPro" id="IPR001260">
    <property type="entry name" value="Coprogen_oxidase_aer"/>
</dbReference>
<dbReference type="EC" id="1.3.3.3" evidence="4"/>
<accession>A0AAF0F357</accession>
<dbReference type="GO" id="GO:0006782">
    <property type="term" value="P:protoporphyrinogen IX biosynthetic process"/>
    <property type="evidence" value="ECO:0007669"/>
    <property type="project" value="TreeGrafter"/>
</dbReference>
<proteinExistence type="inferred from homology"/>
<dbReference type="InterPro" id="IPR018375">
    <property type="entry name" value="Coprogen_oxidase_CS"/>
</dbReference>
<protein>
    <recommendedName>
        <fullName evidence="4">coproporphyrinogen oxidase</fullName>
        <ecNumber evidence="4">1.3.3.3</ecNumber>
    </recommendedName>
</protein>
<gene>
    <name evidence="7" type="primary">HEM13_1</name>
    <name evidence="7" type="ORF">MJAP1_000347</name>
</gene>
<evidence type="ECO:0000313" key="7">
    <source>
        <dbReference type="EMBL" id="WFD37403.1"/>
    </source>
</evidence>
<sequence>MFKPLALRAARSQMRLSAAPVPMRQLNQSHGPRRAISMQPHVLRKAMAVASLGAAAALTLAIQGACGGGVVECDAPTEPKNASTKVSHKLDVSHLDESVLTDPSVPMRTRMATYVKLLQSRIVHAVQAEENSEKHGDDTKNFLVESWERKEGGEGISCVMQDGKVFEKAGVNVSVVYGKLPPAAIRQMSADHSGLVERIGYKTEGPDAEVDNMPFFATGLSLVIHPRNPFAPTAHMNYRYFELSHPKTLKDGSPNPRYSEEPAAWWFGGGSDLTPTYLFAEDARHFHETLKNAADQQDAAFYPAWKKWCDSYFRITHRNESRGVGGIFFDDLTLPTWNKGTPTFIPVFDGQKHKAEQLVSAKQHDRETLFRTVRALGDAFVPAYIPLVEMRKNMPYTQQNLDWQHLRRGRYVEFNLVYDRGTKFGLMTPGARIESILMSLPLEARWEYMDGTTGTGRENSTAALMDKAEKAASHPTGEMAARDEIQDVLEHPRDWA</sequence>
<name>A0AAF0F357_9BASI</name>
<dbReference type="AlphaFoldDB" id="A0AAF0F357"/>
<dbReference type="PRINTS" id="PR00073">
    <property type="entry name" value="COPRGNOXDASE"/>
</dbReference>
<evidence type="ECO:0000256" key="4">
    <source>
        <dbReference type="ARBA" id="ARBA00012869"/>
    </source>
</evidence>